<sequence length="278" mass="29230">MASIKSALGRTLEAARQRSLFLKVVPMPATLTERRAVLRVLQRQAGASGIEMFKQQANGSSFIAVAASRALAKDLVDHSPLQFRFFDAPSDLLTTGVPGTGPPPGVAAPADPIELPRGAHPADQNPAATAAADGTGLLKTFTVHAFPAAGYNHKAAIRKSPLHGAWPDDAGQRRAETPVYAALSKVVPRGVAAEGLCDWRTGGQLGAEEPEMVAPPAAAAAGEDPRAVGADIAPIVEQRRRRRALKARREEMTAGSTLAGLTRLTALRPKQKPREDGD</sequence>
<feature type="region of interest" description="Disordered" evidence="1">
    <location>
        <begin position="245"/>
        <end position="278"/>
    </location>
</feature>
<evidence type="ECO:0000313" key="3">
    <source>
        <dbReference type="Proteomes" id="UP001174694"/>
    </source>
</evidence>
<proteinExistence type="predicted"/>
<dbReference type="EMBL" id="JANBVO010000002">
    <property type="protein sequence ID" value="KAJ9156523.1"/>
    <property type="molecule type" value="Genomic_DNA"/>
</dbReference>
<comment type="caution">
    <text evidence="2">The sequence shown here is derived from an EMBL/GenBank/DDBJ whole genome shotgun (WGS) entry which is preliminary data.</text>
</comment>
<dbReference type="Proteomes" id="UP001174694">
    <property type="component" value="Unassembled WGS sequence"/>
</dbReference>
<dbReference type="AlphaFoldDB" id="A0AA38RTK8"/>
<protein>
    <submittedName>
        <fullName evidence="2">Uncharacterized protein</fullName>
    </submittedName>
</protein>
<feature type="compositionally biased region" description="Low complexity" evidence="1">
    <location>
        <begin position="253"/>
        <end position="268"/>
    </location>
</feature>
<keyword evidence="3" id="KW-1185">Reference proteome</keyword>
<accession>A0AA38RTK8</accession>
<gene>
    <name evidence="2" type="ORF">NKR23_g1283</name>
</gene>
<evidence type="ECO:0000313" key="2">
    <source>
        <dbReference type="EMBL" id="KAJ9156523.1"/>
    </source>
</evidence>
<organism evidence="2 3">
    <name type="scientific">Pleurostoma richardsiae</name>
    <dbReference type="NCBI Taxonomy" id="41990"/>
    <lineage>
        <taxon>Eukaryota</taxon>
        <taxon>Fungi</taxon>
        <taxon>Dikarya</taxon>
        <taxon>Ascomycota</taxon>
        <taxon>Pezizomycotina</taxon>
        <taxon>Sordariomycetes</taxon>
        <taxon>Sordariomycetidae</taxon>
        <taxon>Calosphaeriales</taxon>
        <taxon>Pleurostomataceae</taxon>
        <taxon>Pleurostoma</taxon>
    </lineage>
</organism>
<reference evidence="2" key="1">
    <citation type="submission" date="2022-07" db="EMBL/GenBank/DDBJ databases">
        <title>Fungi with potential for degradation of polypropylene.</title>
        <authorList>
            <person name="Gostincar C."/>
        </authorList>
    </citation>
    <scope>NUCLEOTIDE SEQUENCE</scope>
    <source>
        <strain evidence="2">EXF-13308</strain>
    </source>
</reference>
<evidence type="ECO:0000256" key="1">
    <source>
        <dbReference type="SAM" id="MobiDB-lite"/>
    </source>
</evidence>
<name>A0AA38RTK8_9PEZI</name>